<dbReference type="GO" id="GO:0044774">
    <property type="term" value="P:mitotic DNA integrity checkpoint signaling"/>
    <property type="evidence" value="ECO:0007669"/>
    <property type="project" value="TreeGrafter"/>
</dbReference>
<evidence type="ECO:0000313" key="2">
    <source>
        <dbReference type="EMBL" id="KAG5324442.1"/>
    </source>
</evidence>
<dbReference type="Gene3D" id="3.30.420.10">
    <property type="entry name" value="Ribonuclease H-like superfamily/Ribonuclease H"/>
    <property type="match status" value="1"/>
</dbReference>
<dbReference type="OrthoDB" id="10046483at2759"/>
<dbReference type="GO" id="GO:0003690">
    <property type="term" value="F:double-stranded DNA binding"/>
    <property type="evidence" value="ECO:0007669"/>
    <property type="project" value="TreeGrafter"/>
</dbReference>
<sequence length="197" mass="22793">MENEKVHIRHVMLWEFKQGNSAKGTAEKICSVYGEDLISDRTVRHWFAKFRSGDTTLKDGPRAGRPSDLDDNLLKAMLEQNPRQSTRDIAGRLNTSQSTVCRHLEKLGKVSKLGVWVPLELGWYVLLHPPYSSDLTPTDYHLFCSLQNFLNGKTFNSEEQVSQAVENFFQSKPITFYKEEIDKLPERWEKIIHNKLI</sequence>
<proteinExistence type="predicted"/>
<dbReference type="PANTHER" id="PTHR46060">
    <property type="entry name" value="MARINER MOS1 TRANSPOSASE-LIKE PROTEIN"/>
    <property type="match status" value="1"/>
</dbReference>
<dbReference type="InterPro" id="IPR041426">
    <property type="entry name" value="Mos1_HTH"/>
</dbReference>
<dbReference type="EMBL" id="JAANIB010008097">
    <property type="protein sequence ID" value="KAG5324442.1"/>
    <property type="molecule type" value="Genomic_DNA"/>
</dbReference>
<dbReference type="Gene3D" id="1.10.10.1450">
    <property type="match status" value="1"/>
</dbReference>
<dbReference type="GO" id="GO:0031297">
    <property type="term" value="P:replication fork processing"/>
    <property type="evidence" value="ECO:0007669"/>
    <property type="project" value="TreeGrafter"/>
</dbReference>
<dbReference type="GO" id="GO:0032259">
    <property type="term" value="P:methylation"/>
    <property type="evidence" value="ECO:0007669"/>
    <property type="project" value="UniProtKB-KW"/>
</dbReference>
<dbReference type="GO" id="GO:0005634">
    <property type="term" value="C:nucleus"/>
    <property type="evidence" value="ECO:0007669"/>
    <property type="project" value="TreeGrafter"/>
</dbReference>
<dbReference type="GO" id="GO:0046975">
    <property type="term" value="F:histone H3K36 methyltransferase activity"/>
    <property type="evidence" value="ECO:0007669"/>
    <property type="project" value="TreeGrafter"/>
</dbReference>
<dbReference type="InterPro" id="IPR036397">
    <property type="entry name" value="RNaseH_sf"/>
</dbReference>
<dbReference type="GO" id="GO:0000014">
    <property type="term" value="F:single-stranded DNA endodeoxyribonuclease activity"/>
    <property type="evidence" value="ECO:0007669"/>
    <property type="project" value="TreeGrafter"/>
</dbReference>
<dbReference type="GO" id="GO:0000793">
    <property type="term" value="C:condensed chromosome"/>
    <property type="evidence" value="ECO:0007669"/>
    <property type="project" value="TreeGrafter"/>
</dbReference>
<accession>A0A836FT48</accession>
<dbReference type="GO" id="GO:0044547">
    <property type="term" value="F:DNA topoisomerase binding"/>
    <property type="evidence" value="ECO:0007669"/>
    <property type="project" value="TreeGrafter"/>
</dbReference>
<keyword evidence="2" id="KW-0489">Methyltransferase</keyword>
<dbReference type="GO" id="GO:0000729">
    <property type="term" value="P:DNA double-strand break processing"/>
    <property type="evidence" value="ECO:0007669"/>
    <property type="project" value="TreeGrafter"/>
</dbReference>
<dbReference type="Gene3D" id="1.10.10.10">
    <property type="entry name" value="Winged helix-like DNA-binding domain superfamily/Winged helix DNA-binding domain"/>
    <property type="match status" value="1"/>
</dbReference>
<reference evidence="2 3" key="1">
    <citation type="submission" date="2020-02" db="EMBL/GenBank/DDBJ databases">
        <title>Relaxed selection underlies rapid genomic changes in the transitions from sociality to social parasitism in ants.</title>
        <authorList>
            <person name="Bi X."/>
        </authorList>
    </citation>
    <scope>NUCLEOTIDE SEQUENCE [LARGE SCALE GENOMIC DNA]</scope>
    <source>
        <strain evidence="2">BGI-DK2014b</strain>
        <tissue evidence="2">Whole body</tissue>
    </source>
</reference>
<feature type="non-terminal residue" evidence="2">
    <location>
        <position position="1"/>
    </location>
</feature>
<evidence type="ECO:0000259" key="1">
    <source>
        <dbReference type="Pfam" id="PF17906"/>
    </source>
</evidence>
<keyword evidence="3" id="KW-1185">Reference proteome</keyword>
<dbReference type="Pfam" id="PF17906">
    <property type="entry name" value="HTH_48"/>
    <property type="match status" value="1"/>
</dbReference>
<dbReference type="PANTHER" id="PTHR46060:SF2">
    <property type="entry name" value="HISTONE-LYSINE N-METHYLTRANSFERASE SETMAR"/>
    <property type="match status" value="1"/>
</dbReference>
<dbReference type="Pfam" id="PF13412">
    <property type="entry name" value="HTH_24"/>
    <property type="match status" value="1"/>
</dbReference>
<dbReference type="GO" id="GO:0035861">
    <property type="term" value="C:site of double-strand break"/>
    <property type="evidence" value="ECO:0007669"/>
    <property type="project" value="TreeGrafter"/>
</dbReference>
<dbReference type="InterPro" id="IPR052709">
    <property type="entry name" value="Transposase-MT_Hybrid"/>
</dbReference>
<keyword evidence="2" id="KW-0808">Transferase</keyword>
<organism evidence="2 3">
    <name type="scientific">Acromyrmex heyeri</name>
    <dbReference type="NCBI Taxonomy" id="230685"/>
    <lineage>
        <taxon>Eukaryota</taxon>
        <taxon>Metazoa</taxon>
        <taxon>Ecdysozoa</taxon>
        <taxon>Arthropoda</taxon>
        <taxon>Hexapoda</taxon>
        <taxon>Insecta</taxon>
        <taxon>Pterygota</taxon>
        <taxon>Neoptera</taxon>
        <taxon>Endopterygota</taxon>
        <taxon>Hymenoptera</taxon>
        <taxon>Apocrita</taxon>
        <taxon>Aculeata</taxon>
        <taxon>Formicoidea</taxon>
        <taxon>Formicidae</taxon>
        <taxon>Myrmicinae</taxon>
        <taxon>Acromyrmex</taxon>
    </lineage>
</organism>
<dbReference type="Proteomes" id="UP000670152">
    <property type="component" value="Unassembled WGS sequence"/>
</dbReference>
<name>A0A836FT48_9HYME</name>
<dbReference type="GO" id="GO:0006303">
    <property type="term" value="P:double-strand break repair via nonhomologous end joining"/>
    <property type="evidence" value="ECO:0007669"/>
    <property type="project" value="TreeGrafter"/>
</dbReference>
<evidence type="ECO:0000313" key="3">
    <source>
        <dbReference type="Proteomes" id="UP000670152"/>
    </source>
</evidence>
<feature type="domain" description="Mos1 transposase HTH" evidence="1">
    <location>
        <begin position="5"/>
        <end position="54"/>
    </location>
</feature>
<protein>
    <submittedName>
        <fullName evidence="2">SETMR methyltransferase</fullName>
    </submittedName>
</protein>
<dbReference type="GO" id="GO:0042800">
    <property type="term" value="F:histone H3K4 methyltransferase activity"/>
    <property type="evidence" value="ECO:0007669"/>
    <property type="project" value="TreeGrafter"/>
</dbReference>
<feature type="non-terminal residue" evidence="2">
    <location>
        <position position="197"/>
    </location>
</feature>
<dbReference type="GO" id="GO:0003697">
    <property type="term" value="F:single-stranded DNA binding"/>
    <property type="evidence" value="ECO:0007669"/>
    <property type="project" value="TreeGrafter"/>
</dbReference>
<dbReference type="InterPro" id="IPR036388">
    <property type="entry name" value="WH-like_DNA-bd_sf"/>
</dbReference>
<dbReference type="GO" id="GO:0015074">
    <property type="term" value="P:DNA integration"/>
    <property type="evidence" value="ECO:0007669"/>
    <property type="project" value="TreeGrafter"/>
</dbReference>
<comment type="caution">
    <text evidence="2">The sequence shown here is derived from an EMBL/GenBank/DDBJ whole genome shotgun (WGS) entry which is preliminary data.</text>
</comment>
<gene>
    <name evidence="2" type="primary">Setmar_19</name>
    <name evidence="2" type="ORF">G6Z77_0015300</name>
</gene>
<dbReference type="AlphaFoldDB" id="A0A836FT48"/>